<sequence>MSGTALVTGAASGLGALAAQRLAAAGWDVVAADVDEKGLARTALRSPNTRTRSCDVSDAGAVADLVAETGTPHRVVHAAAIGPLVRALEHPLDEVERVMRIDYLGTVNVVRAALPGMLERGRGELILFSSLASWVPTPKSSAYAAAKAAVNAYAETLLREHAGSGVRIRVVCPRQVDTPGFREAAAADPAATGNMKGMPPGAVLDAVDRSLTRRGGLYVFPDRLTRATVLAQRYAPGLMSRMLAKVTTGARETAATPC</sequence>
<dbReference type="PANTHER" id="PTHR44196">
    <property type="entry name" value="DEHYDROGENASE/REDUCTASE SDR FAMILY MEMBER 7B"/>
    <property type="match status" value="1"/>
</dbReference>
<name>A0ABP5XC46_9ACTN</name>
<dbReference type="CDD" id="cd05233">
    <property type="entry name" value="SDR_c"/>
    <property type="match status" value="1"/>
</dbReference>
<reference evidence="5" key="1">
    <citation type="journal article" date="2019" name="Int. J. Syst. Evol. Microbiol.">
        <title>The Global Catalogue of Microorganisms (GCM) 10K type strain sequencing project: providing services to taxonomists for standard genome sequencing and annotation.</title>
        <authorList>
            <consortium name="The Broad Institute Genomics Platform"/>
            <consortium name="The Broad Institute Genome Sequencing Center for Infectious Disease"/>
            <person name="Wu L."/>
            <person name="Ma J."/>
        </authorList>
    </citation>
    <scope>NUCLEOTIDE SEQUENCE [LARGE SCALE GENOMIC DNA]</scope>
    <source>
        <strain evidence="5">JCM 3325</strain>
    </source>
</reference>
<evidence type="ECO:0000313" key="4">
    <source>
        <dbReference type="EMBL" id="GAA2451898.1"/>
    </source>
</evidence>
<dbReference type="InterPro" id="IPR036291">
    <property type="entry name" value="NAD(P)-bd_dom_sf"/>
</dbReference>
<evidence type="ECO:0000256" key="2">
    <source>
        <dbReference type="ARBA" id="ARBA00023002"/>
    </source>
</evidence>
<dbReference type="Gene3D" id="3.40.50.720">
    <property type="entry name" value="NAD(P)-binding Rossmann-like Domain"/>
    <property type="match status" value="1"/>
</dbReference>
<dbReference type="SMART" id="SM00822">
    <property type="entry name" value="PKS_KR"/>
    <property type="match status" value="1"/>
</dbReference>
<protein>
    <recommendedName>
        <fullName evidence="3">Ketoreductase domain-containing protein</fullName>
    </recommendedName>
</protein>
<dbReference type="Pfam" id="PF00106">
    <property type="entry name" value="adh_short"/>
    <property type="match status" value="1"/>
</dbReference>
<keyword evidence="2" id="KW-0560">Oxidoreductase</keyword>
<dbReference type="InterPro" id="IPR002347">
    <property type="entry name" value="SDR_fam"/>
</dbReference>
<dbReference type="RefSeq" id="WP_344596773.1">
    <property type="nucleotide sequence ID" value="NZ_BAAARW010000038.1"/>
</dbReference>
<dbReference type="InterPro" id="IPR057326">
    <property type="entry name" value="KR_dom"/>
</dbReference>
<keyword evidence="5" id="KW-1185">Reference proteome</keyword>
<dbReference type="PANTHER" id="PTHR44196:SF1">
    <property type="entry name" value="DEHYDROGENASE_REDUCTASE SDR FAMILY MEMBER 7B"/>
    <property type="match status" value="1"/>
</dbReference>
<gene>
    <name evidence="4" type="ORF">GCM10010191_82700</name>
</gene>
<dbReference type="EMBL" id="BAAARW010000038">
    <property type="protein sequence ID" value="GAA2451898.1"/>
    <property type="molecule type" value="Genomic_DNA"/>
</dbReference>
<dbReference type="PRINTS" id="PR00081">
    <property type="entry name" value="GDHRDH"/>
</dbReference>
<accession>A0ABP5XC46</accession>
<feature type="domain" description="Ketoreductase" evidence="3">
    <location>
        <begin position="3"/>
        <end position="175"/>
    </location>
</feature>
<dbReference type="Proteomes" id="UP001501231">
    <property type="component" value="Unassembled WGS sequence"/>
</dbReference>
<organism evidence="4 5">
    <name type="scientific">Actinomadura vinacea</name>
    <dbReference type="NCBI Taxonomy" id="115336"/>
    <lineage>
        <taxon>Bacteria</taxon>
        <taxon>Bacillati</taxon>
        <taxon>Actinomycetota</taxon>
        <taxon>Actinomycetes</taxon>
        <taxon>Streptosporangiales</taxon>
        <taxon>Thermomonosporaceae</taxon>
        <taxon>Actinomadura</taxon>
    </lineage>
</organism>
<comment type="caution">
    <text evidence="4">The sequence shown here is derived from an EMBL/GenBank/DDBJ whole genome shotgun (WGS) entry which is preliminary data.</text>
</comment>
<dbReference type="SUPFAM" id="SSF51735">
    <property type="entry name" value="NAD(P)-binding Rossmann-fold domains"/>
    <property type="match status" value="1"/>
</dbReference>
<proteinExistence type="inferred from homology"/>
<evidence type="ECO:0000256" key="1">
    <source>
        <dbReference type="ARBA" id="ARBA00006484"/>
    </source>
</evidence>
<comment type="similarity">
    <text evidence="1">Belongs to the short-chain dehydrogenases/reductases (SDR) family.</text>
</comment>
<evidence type="ECO:0000313" key="5">
    <source>
        <dbReference type="Proteomes" id="UP001501231"/>
    </source>
</evidence>
<evidence type="ECO:0000259" key="3">
    <source>
        <dbReference type="SMART" id="SM00822"/>
    </source>
</evidence>